<sequence>MEAVVITAGYTHVRHMLTDLMSTGRAHQRDWYSNGIIWSWAALFGGKTLLGSRNVSPSPWSALARILGKMLSKVSRHVTEVELESTLEGIA</sequence>
<organism evidence="1 2">
    <name type="scientific">Guyanagaster necrorhizus</name>
    <dbReference type="NCBI Taxonomy" id="856835"/>
    <lineage>
        <taxon>Eukaryota</taxon>
        <taxon>Fungi</taxon>
        <taxon>Dikarya</taxon>
        <taxon>Basidiomycota</taxon>
        <taxon>Agaricomycotina</taxon>
        <taxon>Agaricomycetes</taxon>
        <taxon>Agaricomycetidae</taxon>
        <taxon>Agaricales</taxon>
        <taxon>Marasmiineae</taxon>
        <taxon>Physalacriaceae</taxon>
        <taxon>Guyanagaster</taxon>
    </lineage>
</organism>
<dbReference type="GeneID" id="66109346"/>
<comment type="caution">
    <text evidence="1">The sequence shown here is derived from an EMBL/GenBank/DDBJ whole genome shotgun (WGS) entry which is preliminary data.</text>
</comment>
<dbReference type="Proteomes" id="UP000812287">
    <property type="component" value="Unassembled WGS sequence"/>
</dbReference>
<dbReference type="AlphaFoldDB" id="A0A9P7VKM0"/>
<dbReference type="EMBL" id="MU250551">
    <property type="protein sequence ID" value="KAG7442449.1"/>
    <property type="molecule type" value="Genomic_DNA"/>
</dbReference>
<gene>
    <name evidence="1" type="ORF">BT62DRAFT_936008</name>
</gene>
<dbReference type="RefSeq" id="XP_043035949.1">
    <property type="nucleotide sequence ID" value="XM_043187049.1"/>
</dbReference>
<name>A0A9P7VKM0_9AGAR</name>
<protein>
    <submittedName>
        <fullName evidence="1">Uncharacterized protein</fullName>
    </submittedName>
</protein>
<keyword evidence="2" id="KW-1185">Reference proteome</keyword>
<accession>A0A9P7VKM0</accession>
<reference evidence="1" key="1">
    <citation type="submission" date="2020-11" db="EMBL/GenBank/DDBJ databases">
        <title>Adaptations for nitrogen fixation in a non-lichenized fungal sporocarp promotes dispersal by wood-feeding termites.</title>
        <authorList>
            <consortium name="DOE Joint Genome Institute"/>
            <person name="Koch R.A."/>
            <person name="Yoon G."/>
            <person name="Arayal U."/>
            <person name="Lail K."/>
            <person name="Amirebrahimi M."/>
            <person name="Labutti K."/>
            <person name="Lipzen A."/>
            <person name="Riley R."/>
            <person name="Barry K."/>
            <person name="Henrissat B."/>
            <person name="Grigoriev I.V."/>
            <person name="Herr J.R."/>
            <person name="Aime M.C."/>
        </authorList>
    </citation>
    <scope>NUCLEOTIDE SEQUENCE</scope>
    <source>
        <strain evidence="1">MCA 3950</strain>
    </source>
</reference>
<evidence type="ECO:0000313" key="2">
    <source>
        <dbReference type="Proteomes" id="UP000812287"/>
    </source>
</evidence>
<evidence type="ECO:0000313" key="1">
    <source>
        <dbReference type="EMBL" id="KAG7442449.1"/>
    </source>
</evidence>
<proteinExistence type="predicted"/>